<dbReference type="PANTHER" id="PTHR35091:SF2">
    <property type="entry name" value="FLAGELLAR PROTEIN FLIL"/>
    <property type="match status" value="1"/>
</dbReference>
<keyword evidence="11" id="KW-0966">Cell projection</keyword>
<evidence type="ECO:0000256" key="10">
    <source>
        <dbReference type="RuleBase" id="RU364125"/>
    </source>
</evidence>
<organism evidence="11 12">
    <name type="scientific">Acidiferrimicrobium australe</name>
    <dbReference type="NCBI Taxonomy" id="2664430"/>
    <lineage>
        <taxon>Bacteria</taxon>
        <taxon>Bacillati</taxon>
        <taxon>Actinomycetota</taxon>
        <taxon>Acidimicrobiia</taxon>
        <taxon>Acidimicrobiales</taxon>
        <taxon>Acidimicrobiaceae</taxon>
        <taxon>Acidiferrimicrobium</taxon>
    </lineage>
</organism>
<evidence type="ECO:0000256" key="5">
    <source>
        <dbReference type="ARBA" id="ARBA00022500"/>
    </source>
</evidence>
<name>A0ABW9QWE4_9ACTN</name>
<evidence type="ECO:0000256" key="8">
    <source>
        <dbReference type="ARBA" id="ARBA00022989"/>
    </source>
</evidence>
<keyword evidence="8 10" id="KW-1133">Transmembrane helix</keyword>
<keyword evidence="6 10" id="KW-0812">Transmembrane</keyword>
<evidence type="ECO:0000256" key="1">
    <source>
        <dbReference type="ARBA" id="ARBA00002254"/>
    </source>
</evidence>
<evidence type="ECO:0000256" key="7">
    <source>
        <dbReference type="ARBA" id="ARBA00022779"/>
    </source>
</evidence>
<comment type="caution">
    <text evidence="11">The sequence shown here is derived from an EMBL/GenBank/DDBJ whole genome shotgun (WGS) entry which is preliminary data.</text>
</comment>
<reference evidence="11 12" key="1">
    <citation type="submission" date="2019-11" db="EMBL/GenBank/DDBJ databases">
        <title>Acidiferrimicrobium australis gen. nov., sp. nov., an acidophilic and obligately heterotrophic, member of the Actinobacteria that catalyses dissimilatory oxido- reduction of iron isolated from metal-rich acidic water in Chile.</title>
        <authorList>
            <person name="Gonzalez D."/>
            <person name="Huber K."/>
            <person name="Hedrich S."/>
            <person name="Rojas-Villalobos C."/>
            <person name="Quatrini R."/>
            <person name="Dinamarca M.A."/>
            <person name="Schwarz A."/>
            <person name="Canales C."/>
            <person name="Nancucheo I."/>
        </authorList>
    </citation>
    <scope>NUCLEOTIDE SEQUENCE [LARGE SCALE GENOMIC DNA]</scope>
    <source>
        <strain evidence="11 12">USS-CCA1</strain>
    </source>
</reference>
<evidence type="ECO:0000313" key="11">
    <source>
        <dbReference type="EMBL" id="MST33846.1"/>
    </source>
</evidence>
<gene>
    <name evidence="11" type="ORF">GHK86_14105</name>
</gene>
<sequence length="153" mass="15982">MATTTAAPPSAAAPAEAPKKKGRTKLLIIGVVVLLVVAGGAYKFVLKKKPAANAKPVPGVIITEGQQTINLAGGHYLQVRVALQLIKGASPKLIDADNAELADTVLQVFAGQPMSRLSGAAGLAWSKAHLLAALDPQFPHTIYTVYFTQFVTQ</sequence>
<keyword evidence="5 10" id="KW-0145">Chemotaxis</keyword>
<dbReference type="InterPro" id="IPR005503">
    <property type="entry name" value="FliL"/>
</dbReference>
<evidence type="ECO:0000256" key="3">
    <source>
        <dbReference type="ARBA" id="ARBA00008281"/>
    </source>
</evidence>
<evidence type="ECO:0000256" key="9">
    <source>
        <dbReference type="ARBA" id="ARBA00023136"/>
    </source>
</evidence>
<dbReference type="PANTHER" id="PTHR35091">
    <property type="entry name" value="FLAGELLAR PROTEIN FLIL"/>
    <property type="match status" value="1"/>
</dbReference>
<protein>
    <recommendedName>
        <fullName evidence="10">Flagellar protein FliL</fullName>
    </recommendedName>
</protein>
<keyword evidence="7 10" id="KW-0283">Flagellar rotation</keyword>
<comment type="subcellular location">
    <subcellularLocation>
        <location evidence="2">Cell membrane</location>
        <topology evidence="2">Single-pass membrane protein</topology>
    </subcellularLocation>
</comment>
<comment type="similarity">
    <text evidence="3 10">Belongs to the FliL family.</text>
</comment>
<dbReference type="Pfam" id="PF03748">
    <property type="entry name" value="FliL"/>
    <property type="match status" value="1"/>
</dbReference>
<keyword evidence="11" id="KW-0969">Cilium</keyword>
<accession>A0ABW9QWE4</accession>
<feature type="transmembrane region" description="Helical" evidence="10">
    <location>
        <begin position="26"/>
        <end position="45"/>
    </location>
</feature>
<evidence type="ECO:0000313" key="12">
    <source>
        <dbReference type="Proteomes" id="UP000437736"/>
    </source>
</evidence>
<comment type="function">
    <text evidence="1 10">Controls the rotational direction of flagella during chemotaxis.</text>
</comment>
<keyword evidence="12" id="KW-1185">Reference proteome</keyword>
<evidence type="ECO:0000256" key="4">
    <source>
        <dbReference type="ARBA" id="ARBA00022475"/>
    </source>
</evidence>
<keyword evidence="9 10" id="KW-0472">Membrane</keyword>
<evidence type="ECO:0000256" key="6">
    <source>
        <dbReference type="ARBA" id="ARBA00022692"/>
    </source>
</evidence>
<proteinExistence type="inferred from homology"/>
<evidence type="ECO:0000256" key="2">
    <source>
        <dbReference type="ARBA" id="ARBA00004162"/>
    </source>
</evidence>
<dbReference type="Proteomes" id="UP000437736">
    <property type="component" value="Unassembled WGS sequence"/>
</dbReference>
<keyword evidence="4 10" id="KW-1003">Cell membrane</keyword>
<keyword evidence="11" id="KW-0282">Flagellum</keyword>
<dbReference type="EMBL" id="WJHE01000745">
    <property type="protein sequence ID" value="MST33846.1"/>
    <property type="molecule type" value="Genomic_DNA"/>
</dbReference>